<dbReference type="RefSeq" id="WP_006440897.1">
    <property type="nucleotide sequence ID" value="NZ_DS995359.1"/>
</dbReference>
<comment type="subcellular location">
    <subcellularLocation>
        <location evidence="1">Cell membrane</location>
        <topology evidence="1">Multi-pass membrane protein</topology>
    </subcellularLocation>
</comment>
<evidence type="ECO:0000313" key="8">
    <source>
        <dbReference type="EMBL" id="EEA84336.1"/>
    </source>
</evidence>
<dbReference type="AlphaFoldDB" id="B6G1M8"/>
<dbReference type="EMBL" id="ABWP01000075">
    <property type="protein sequence ID" value="EEA84336.1"/>
    <property type="molecule type" value="Genomic_DNA"/>
</dbReference>
<evidence type="ECO:0000256" key="4">
    <source>
        <dbReference type="ARBA" id="ARBA00022989"/>
    </source>
</evidence>
<feature type="transmembrane region" description="Helical" evidence="6">
    <location>
        <begin position="400"/>
        <end position="419"/>
    </location>
</feature>
<keyword evidence="2" id="KW-1003">Cell membrane</keyword>
<evidence type="ECO:0000256" key="6">
    <source>
        <dbReference type="SAM" id="Phobius"/>
    </source>
</evidence>
<dbReference type="GO" id="GO:0005886">
    <property type="term" value="C:plasma membrane"/>
    <property type="evidence" value="ECO:0007669"/>
    <property type="project" value="UniProtKB-SubCell"/>
</dbReference>
<dbReference type="eggNOG" id="COG0658">
    <property type="taxonomic scope" value="Bacteria"/>
</dbReference>
<name>B6G1M8_PEPHT</name>
<gene>
    <name evidence="8" type="ORF">CLOHIR_02035</name>
</gene>
<dbReference type="OrthoDB" id="9761531at2"/>
<feature type="transmembrane region" description="Helical" evidence="6">
    <location>
        <begin position="211"/>
        <end position="228"/>
    </location>
</feature>
<dbReference type="PANTHER" id="PTHR30619">
    <property type="entry name" value="DNA INTERNALIZATION/COMPETENCE PROTEIN COMEC/REC2"/>
    <property type="match status" value="1"/>
</dbReference>
<feature type="transmembrane region" description="Helical" evidence="6">
    <location>
        <begin position="305"/>
        <end position="322"/>
    </location>
</feature>
<dbReference type="Proteomes" id="UP000003178">
    <property type="component" value="Unassembled WGS sequence"/>
</dbReference>
<dbReference type="InterPro" id="IPR004477">
    <property type="entry name" value="ComEC_N"/>
</dbReference>
<reference evidence="8 9" key="2">
    <citation type="submission" date="2008-10" db="EMBL/GenBank/DDBJ databases">
        <title>Draft genome sequence of Clostridium hiranonis (DSM 13275).</title>
        <authorList>
            <person name="Sudarsanam P."/>
            <person name="Ley R."/>
            <person name="Guruge J."/>
            <person name="Turnbaugh P.J."/>
            <person name="Mahowald M."/>
            <person name="Liep D."/>
            <person name="Gordon J."/>
        </authorList>
    </citation>
    <scope>NUCLEOTIDE SEQUENCE [LARGE SCALE GENOMIC DNA]</scope>
    <source>
        <strain evidence="8 9">DSM 13275</strain>
    </source>
</reference>
<dbReference type="Pfam" id="PF03772">
    <property type="entry name" value="Competence"/>
    <property type="match status" value="1"/>
</dbReference>
<feature type="transmembrane region" description="Helical" evidence="6">
    <location>
        <begin position="184"/>
        <end position="204"/>
    </location>
</feature>
<protein>
    <recommendedName>
        <fullName evidence="7">ComEC/Rec2-related protein domain-containing protein</fullName>
    </recommendedName>
</protein>
<sequence>MEKSRSLFERLKVFFVRRPSVILFFFIFAISVLSTKGELVDSVDANQTIYIRGTVVSEVKKERYTQYRIGECLVNDYSEKADLEVGDIVEAIGKSKALSDMKFDDFNYGRYLKSTGIEVYCVMSECKKVGISKAYKMIGAIREYIKDTNAYLYKEKSDFINSMLLGEKDLMSDEDKRMFSRTGVSHIIAVSGLHVGILCTLVGFIGRRINIAFNMVIVNIVLFIYFYIAGGSPSIGRAVVSSVFADICFVVDRKRDGISTLAIIASVMIFLNPFVIYNTGFQLSFLATFSIVYFYPIINKRIKFSAASVTIAANIMTLPIIVYSFDGISILSVISNVLAVPFVAFVVYIDVASIFLFEIFPFIASIVAGLNSVIITIIYFILEKVDEIWFSYIQFTQLDFSFLVIYYIIIILGIIYYEIKVVEEQRNGLQGYYRRNETE</sequence>
<keyword evidence="4 6" id="KW-1133">Transmembrane helix</keyword>
<keyword evidence="3 6" id="KW-0812">Transmembrane</keyword>
<keyword evidence="5 6" id="KW-0472">Membrane</keyword>
<dbReference type="NCBIfam" id="TIGR00360">
    <property type="entry name" value="ComEC_N-term"/>
    <property type="match status" value="1"/>
</dbReference>
<feature type="transmembrane region" description="Helical" evidence="6">
    <location>
        <begin position="281"/>
        <end position="298"/>
    </location>
</feature>
<feature type="transmembrane region" description="Helical" evidence="6">
    <location>
        <begin position="355"/>
        <end position="380"/>
    </location>
</feature>
<feature type="transmembrane region" description="Helical" evidence="6">
    <location>
        <begin position="328"/>
        <end position="348"/>
    </location>
</feature>
<proteinExistence type="predicted"/>
<evidence type="ECO:0000256" key="5">
    <source>
        <dbReference type="ARBA" id="ARBA00023136"/>
    </source>
</evidence>
<evidence type="ECO:0000256" key="1">
    <source>
        <dbReference type="ARBA" id="ARBA00004651"/>
    </source>
</evidence>
<evidence type="ECO:0000256" key="2">
    <source>
        <dbReference type="ARBA" id="ARBA00022475"/>
    </source>
</evidence>
<evidence type="ECO:0000259" key="7">
    <source>
        <dbReference type="Pfam" id="PF03772"/>
    </source>
</evidence>
<dbReference type="PANTHER" id="PTHR30619:SF1">
    <property type="entry name" value="RECOMBINATION PROTEIN 2"/>
    <property type="match status" value="1"/>
</dbReference>
<organism evidence="8 9">
    <name type="scientific">Peptacetobacter hiranonis (strain DSM 13275 / JCM 10541 / KCTC 15199 / TO-931)</name>
    <name type="common">Clostridium hiranonis</name>
    <dbReference type="NCBI Taxonomy" id="500633"/>
    <lineage>
        <taxon>Bacteria</taxon>
        <taxon>Bacillati</taxon>
        <taxon>Bacillota</taxon>
        <taxon>Clostridia</taxon>
        <taxon>Peptostreptococcales</taxon>
        <taxon>Peptostreptococcaceae</taxon>
        <taxon>Peptacetobacter</taxon>
    </lineage>
</organism>
<reference evidence="8 9" key="1">
    <citation type="submission" date="2008-09" db="EMBL/GenBank/DDBJ databases">
        <authorList>
            <person name="Fulton L."/>
            <person name="Clifton S."/>
            <person name="Fulton B."/>
            <person name="Xu J."/>
            <person name="Minx P."/>
            <person name="Pepin K.H."/>
            <person name="Johnson M."/>
            <person name="Thiruvilangam P."/>
            <person name="Bhonagiri V."/>
            <person name="Nash W.E."/>
            <person name="Mardis E.R."/>
            <person name="Wilson R.K."/>
        </authorList>
    </citation>
    <scope>NUCLEOTIDE SEQUENCE [LARGE SCALE GENOMIC DNA]</scope>
    <source>
        <strain evidence="8 9">DSM 13275</strain>
    </source>
</reference>
<keyword evidence="9" id="KW-1185">Reference proteome</keyword>
<evidence type="ECO:0000313" key="9">
    <source>
        <dbReference type="Proteomes" id="UP000003178"/>
    </source>
</evidence>
<evidence type="ECO:0000256" key="3">
    <source>
        <dbReference type="ARBA" id="ARBA00022692"/>
    </source>
</evidence>
<dbReference type="InterPro" id="IPR052159">
    <property type="entry name" value="Competence_DNA_uptake"/>
</dbReference>
<comment type="caution">
    <text evidence="8">The sequence shown here is derived from an EMBL/GenBank/DDBJ whole genome shotgun (WGS) entry which is preliminary data.</text>
</comment>
<accession>B6G1M8</accession>
<dbReference type="STRING" id="500633.CLOHIR_02035"/>
<dbReference type="HOGENOM" id="CLU_623623_0_0_9"/>
<feature type="domain" description="ComEC/Rec2-related protein" evidence="7">
    <location>
        <begin position="163"/>
        <end position="417"/>
    </location>
</feature>